<sequence length="391" mass="41560">MRTQGCFLRMLAVSTGLGLALAGVGAGAQGTNPAPEASAKTPTIEVDARLVNLPVVVRDKKNALVQTLAKEDFSLQVDGHPQTIRYFDKDTNLPLTLGLLVDTSRSVANMLDEERTASGAFLDGMLASDKDRAFVIQFAHQTELLQDLTASKPKLQAALKELEVDTSGSRDSSDTDSADNNQRRSARGGTTLYDAVFLASDELMAKQQGRKALVLLTDGVDRGSKESLTSAIEAAQRADTILYAIYFKGEQQRSQDNRGGFPGGGGRRGGGIGFPGGGYPGGGGGYPGGGGGRNGGGGYPGGGRGGETRVDGKKILERMTSETGGRVFEFSKKQTVADIYKQIAEELRAQYRLGFTPDKETASDGYHEIELTAPKDKNVFIQTRDGYYTGK</sequence>
<reference evidence="4" key="1">
    <citation type="submission" date="2023-03" db="EMBL/GenBank/DDBJ databases">
        <title>Edaphobacter sp.</title>
        <authorList>
            <person name="Huber K.J."/>
            <person name="Papendorf J."/>
            <person name="Pilke C."/>
            <person name="Bunk B."/>
            <person name="Sproeer C."/>
            <person name="Pester M."/>
        </authorList>
    </citation>
    <scope>NUCLEOTIDE SEQUENCE</scope>
    <source>
        <strain evidence="4">DSM 109920</strain>
    </source>
</reference>
<name>A0AAU7D925_9BACT</name>
<dbReference type="InterPro" id="IPR017802">
    <property type="entry name" value="VWFA-rel_acidobac-type"/>
</dbReference>
<evidence type="ECO:0000256" key="1">
    <source>
        <dbReference type="SAM" id="MobiDB-lite"/>
    </source>
</evidence>
<dbReference type="PROSITE" id="PS50234">
    <property type="entry name" value="VWFA"/>
    <property type="match status" value="1"/>
</dbReference>
<evidence type="ECO:0000256" key="2">
    <source>
        <dbReference type="SAM" id="SignalP"/>
    </source>
</evidence>
<organism evidence="4">
    <name type="scientific">Edaphobacter paludis</name>
    <dbReference type="NCBI Taxonomy" id="3035702"/>
    <lineage>
        <taxon>Bacteria</taxon>
        <taxon>Pseudomonadati</taxon>
        <taxon>Acidobacteriota</taxon>
        <taxon>Terriglobia</taxon>
        <taxon>Terriglobales</taxon>
        <taxon>Acidobacteriaceae</taxon>
        <taxon>Edaphobacter</taxon>
    </lineage>
</organism>
<feature type="compositionally biased region" description="Gly residues" evidence="1">
    <location>
        <begin position="260"/>
        <end position="305"/>
    </location>
</feature>
<dbReference type="CDD" id="cd00198">
    <property type="entry name" value="vWFA"/>
    <property type="match status" value="1"/>
</dbReference>
<dbReference type="InterPro" id="IPR036465">
    <property type="entry name" value="vWFA_dom_sf"/>
</dbReference>
<protein>
    <submittedName>
        <fullName evidence="4">VWA domain-containing protein</fullName>
    </submittedName>
</protein>
<evidence type="ECO:0000259" key="3">
    <source>
        <dbReference type="PROSITE" id="PS50234"/>
    </source>
</evidence>
<dbReference type="SMART" id="SM00327">
    <property type="entry name" value="VWA"/>
    <property type="match status" value="1"/>
</dbReference>
<feature type="region of interest" description="Disordered" evidence="1">
    <location>
        <begin position="253"/>
        <end position="309"/>
    </location>
</feature>
<dbReference type="AlphaFoldDB" id="A0AAU7D925"/>
<dbReference type="RefSeq" id="WP_348269864.1">
    <property type="nucleotide sequence ID" value="NZ_CP121195.1"/>
</dbReference>
<dbReference type="SUPFAM" id="SSF53300">
    <property type="entry name" value="vWA-like"/>
    <property type="match status" value="1"/>
</dbReference>
<dbReference type="NCBIfam" id="TIGR03436">
    <property type="entry name" value="acidobact_VWFA"/>
    <property type="match status" value="1"/>
</dbReference>
<dbReference type="EMBL" id="CP121195">
    <property type="protein sequence ID" value="XBH13713.1"/>
    <property type="molecule type" value="Genomic_DNA"/>
</dbReference>
<feature type="chain" id="PRO_5043941263" evidence="2">
    <location>
        <begin position="29"/>
        <end position="391"/>
    </location>
</feature>
<proteinExistence type="predicted"/>
<accession>A0AAU7D925</accession>
<keyword evidence="2" id="KW-0732">Signal</keyword>
<evidence type="ECO:0000313" key="4">
    <source>
        <dbReference type="EMBL" id="XBH13713.1"/>
    </source>
</evidence>
<dbReference type="Gene3D" id="3.40.50.410">
    <property type="entry name" value="von Willebrand factor, type A domain"/>
    <property type="match status" value="1"/>
</dbReference>
<feature type="signal peptide" evidence="2">
    <location>
        <begin position="1"/>
        <end position="28"/>
    </location>
</feature>
<feature type="domain" description="VWFA" evidence="3">
    <location>
        <begin position="96"/>
        <end position="245"/>
    </location>
</feature>
<dbReference type="Pfam" id="PF13519">
    <property type="entry name" value="VWA_2"/>
    <property type="match status" value="1"/>
</dbReference>
<gene>
    <name evidence="4" type="ORF">P8936_00725</name>
</gene>
<feature type="region of interest" description="Disordered" evidence="1">
    <location>
        <begin position="161"/>
        <end position="186"/>
    </location>
</feature>
<dbReference type="InterPro" id="IPR002035">
    <property type="entry name" value="VWF_A"/>
</dbReference>